<feature type="transmembrane region" description="Helical" evidence="1">
    <location>
        <begin position="36"/>
        <end position="57"/>
    </location>
</feature>
<sequence>MEAPPATLAATRTLWQCHKRRKVALEASLRRTEGAVIYYLIFVLPVFFSQMHALLSCPLRFQPLDLMEYFMSGSSGSTYLQNYMIHFGSVTGQVQFVN</sequence>
<accession>C6TBU0</accession>
<dbReference type="EMBL" id="BT095012">
    <property type="protein sequence ID" value="ACU19292.1"/>
    <property type="molecule type" value="mRNA"/>
</dbReference>
<evidence type="ECO:0000313" key="2">
    <source>
        <dbReference type="EMBL" id="ACU19292.1"/>
    </source>
</evidence>
<keyword evidence="1" id="KW-1133">Transmembrane helix</keyword>
<dbReference type="AlphaFoldDB" id="C6TBU0"/>
<keyword evidence="1" id="KW-0812">Transmembrane</keyword>
<keyword evidence="1" id="KW-0472">Membrane</keyword>
<protein>
    <submittedName>
        <fullName evidence="2">Uncharacterized protein</fullName>
    </submittedName>
</protein>
<name>C6TBU0_SOYBN</name>
<evidence type="ECO:0000256" key="1">
    <source>
        <dbReference type="SAM" id="Phobius"/>
    </source>
</evidence>
<reference evidence="2" key="1">
    <citation type="submission" date="2009-08" db="EMBL/GenBank/DDBJ databases">
        <authorList>
            <person name="Cheung F."/>
            <person name="Xiao Y."/>
            <person name="Chan A."/>
            <person name="Moskal W."/>
            <person name="Town C.D."/>
        </authorList>
    </citation>
    <scope>NUCLEOTIDE SEQUENCE</scope>
</reference>
<proteinExistence type="evidence at transcript level"/>
<organism evidence="2">
    <name type="scientific">Glycine max</name>
    <name type="common">Soybean</name>
    <name type="synonym">Glycine hispida</name>
    <dbReference type="NCBI Taxonomy" id="3847"/>
    <lineage>
        <taxon>Eukaryota</taxon>
        <taxon>Viridiplantae</taxon>
        <taxon>Streptophyta</taxon>
        <taxon>Embryophyta</taxon>
        <taxon>Tracheophyta</taxon>
        <taxon>Spermatophyta</taxon>
        <taxon>Magnoliopsida</taxon>
        <taxon>eudicotyledons</taxon>
        <taxon>Gunneridae</taxon>
        <taxon>Pentapetalae</taxon>
        <taxon>rosids</taxon>
        <taxon>fabids</taxon>
        <taxon>Fabales</taxon>
        <taxon>Fabaceae</taxon>
        <taxon>Papilionoideae</taxon>
        <taxon>50 kb inversion clade</taxon>
        <taxon>NPAAA clade</taxon>
        <taxon>indigoferoid/millettioid clade</taxon>
        <taxon>Phaseoleae</taxon>
        <taxon>Glycine</taxon>
        <taxon>Glycine subgen. Soja</taxon>
    </lineage>
</organism>